<accession>A0A1M4WG67</accession>
<protein>
    <submittedName>
        <fullName evidence="2">Lysophospholipase L1</fullName>
    </submittedName>
</protein>
<dbReference type="OrthoDB" id="9777593at2"/>
<dbReference type="InterPro" id="IPR013830">
    <property type="entry name" value="SGNH_hydro"/>
</dbReference>
<organism evidence="2 3">
    <name type="scientific">Clostridium fallax</name>
    <dbReference type="NCBI Taxonomy" id="1533"/>
    <lineage>
        <taxon>Bacteria</taxon>
        <taxon>Bacillati</taxon>
        <taxon>Bacillota</taxon>
        <taxon>Clostridia</taxon>
        <taxon>Eubacteriales</taxon>
        <taxon>Clostridiaceae</taxon>
        <taxon>Clostridium</taxon>
    </lineage>
</organism>
<name>A0A1M4WG67_9CLOT</name>
<dbReference type="PANTHER" id="PTHR30383">
    <property type="entry name" value="THIOESTERASE 1/PROTEASE 1/LYSOPHOSPHOLIPASE L1"/>
    <property type="match status" value="1"/>
</dbReference>
<evidence type="ECO:0000313" key="3">
    <source>
        <dbReference type="Proteomes" id="UP000184035"/>
    </source>
</evidence>
<dbReference type="Pfam" id="PF13472">
    <property type="entry name" value="Lipase_GDSL_2"/>
    <property type="match status" value="1"/>
</dbReference>
<proteinExistence type="predicted"/>
<sequence length="184" mass="21110">MKFLCIGDSLTFGYGLYKNQCWVDLLNINTSHKFINKGCNGDTTSGMLSRFSKELEKDSFDGIFIMGGSNDLLSGRHLNYIEDNLILMVNEALEKNLKVFLLIPPLFFPPLAKKLWSSNIDYENSNKNIKLLKENLTKKFLNNNHIKILDLSSIIPNFESYYLDGIHLTYESNKLIFNNIITTL</sequence>
<dbReference type="PANTHER" id="PTHR30383:SF5">
    <property type="entry name" value="SGNH HYDROLASE-TYPE ESTERASE DOMAIN-CONTAINING PROTEIN"/>
    <property type="match status" value="1"/>
</dbReference>
<feature type="domain" description="SGNH hydrolase-type esterase" evidence="1">
    <location>
        <begin position="5"/>
        <end position="170"/>
    </location>
</feature>
<dbReference type="RefSeq" id="WP_072895667.1">
    <property type="nucleotide sequence ID" value="NZ_FQVM01000012.1"/>
</dbReference>
<dbReference type="EMBL" id="FQVM01000012">
    <property type="protein sequence ID" value="SHE79952.1"/>
    <property type="molecule type" value="Genomic_DNA"/>
</dbReference>
<evidence type="ECO:0000313" key="2">
    <source>
        <dbReference type="EMBL" id="SHE79952.1"/>
    </source>
</evidence>
<dbReference type="InterPro" id="IPR036514">
    <property type="entry name" value="SGNH_hydro_sf"/>
</dbReference>
<dbReference type="Proteomes" id="UP000184035">
    <property type="component" value="Unassembled WGS sequence"/>
</dbReference>
<dbReference type="Gene3D" id="3.40.50.1110">
    <property type="entry name" value="SGNH hydrolase"/>
    <property type="match status" value="1"/>
</dbReference>
<reference evidence="2 3" key="1">
    <citation type="submission" date="2016-11" db="EMBL/GenBank/DDBJ databases">
        <authorList>
            <person name="Jaros S."/>
            <person name="Januszkiewicz K."/>
            <person name="Wedrychowicz H."/>
        </authorList>
    </citation>
    <scope>NUCLEOTIDE SEQUENCE [LARGE SCALE GENOMIC DNA]</scope>
    <source>
        <strain evidence="2 3">DSM 2631</strain>
    </source>
</reference>
<dbReference type="InterPro" id="IPR051532">
    <property type="entry name" value="Ester_Hydrolysis_Enzymes"/>
</dbReference>
<evidence type="ECO:0000259" key="1">
    <source>
        <dbReference type="Pfam" id="PF13472"/>
    </source>
</evidence>
<dbReference type="GO" id="GO:0004622">
    <property type="term" value="F:phosphatidylcholine lysophospholipase activity"/>
    <property type="evidence" value="ECO:0007669"/>
    <property type="project" value="TreeGrafter"/>
</dbReference>
<dbReference type="AlphaFoldDB" id="A0A1M4WG67"/>
<gene>
    <name evidence="2" type="ORF">SAMN05443638_11220</name>
</gene>
<dbReference type="STRING" id="1533.SAMN05443638_11220"/>
<dbReference type="SUPFAM" id="SSF52266">
    <property type="entry name" value="SGNH hydrolase"/>
    <property type="match status" value="1"/>
</dbReference>
<keyword evidence="3" id="KW-1185">Reference proteome</keyword>